<reference evidence="11" key="1">
    <citation type="journal article" date="2023" name="bioRxiv">
        <title>Scaffold-level genome assemblies of two parasitoid biocontrol wasps reveal the parthenogenesis mechanism and an associated novel virus.</title>
        <authorList>
            <person name="Inwood S."/>
            <person name="Skelly J."/>
            <person name="Guhlin J."/>
            <person name="Harrop T."/>
            <person name="Goldson S."/>
            <person name="Dearden P."/>
        </authorList>
    </citation>
    <scope>NUCLEOTIDE SEQUENCE</scope>
    <source>
        <strain evidence="11">Irish</strain>
        <tissue evidence="11">Whole body</tissue>
    </source>
</reference>
<dbReference type="GO" id="GO:0009378">
    <property type="term" value="F:four-way junction helicase activity"/>
    <property type="evidence" value="ECO:0007669"/>
    <property type="project" value="TreeGrafter"/>
</dbReference>
<feature type="region of interest" description="Disordered" evidence="8">
    <location>
        <begin position="1259"/>
        <end position="1289"/>
    </location>
</feature>
<protein>
    <recommendedName>
        <fullName evidence="13">Fanconi anemia group M protein</fullName>
    </recommendedName>
</protein>
<dbReference type="GO" id="GO:0000400">
    <property type="term" value="F:four-way junction DNA binding"/>
    <property type="evidence" value="ECO:0007669"/>
    <property type="project" value="TreeGrafter"/>
</dbReference>
<feature type="compositionally biased region" description="Polar residues" evidence="8">
    <location>
        <begin position="1262"/>
        <end position="1288"/>
    </location>
</feature>
<dbReference type="InterPro" id="IPR001650">
    <property type="entry name" value="Helicase_C-like"/>
</dbReference>
<evidence type="ECO:0000259" key="10">
    <source>
        <dbReference type="PROSITE" id="PS51194"/>
    </source>
</evidence>
<dbReference type="InterPro" id="IPR011545">
    <property type="entry name" value="DEAD/DEAH_box_helicase_dom"/>
</dbReference>
<comment type="subcellular location">
    <subcellularLocation>
        <location evidence="1">Nucleus</location>
    </subcellularLocation>
</comment>
<accession>A0AA39C5H7</accession>
<feature type="region of interest" description="Disordered" evidence="8">
    <location>
        <begin position="1462"/>
        <end position="1512"/>
    </location>
</feature>
<dbReference type="EMBL" id="JAQQBS010001424">
    <property type="protein sequence ID" value="KAK0158291.1"/>
    <property type="molecule type" value="Genomic_DNA"/>
</dbReference>
<feature type="compositionally biased region" description="Basic and acidic residues" evidence="8">
    <location>
        <begin position="919"/>
        <end position="936"/>
    </location>
</feature>
<dbReference type="GO" id="GO:0016787">
    <property type="term" value="F:hydrolase activity"/>
    <property type="evidence" value="ECO:0007669"/>
    <property type="project" value="UniProtKB-KW"/>
</dbReference>
<feature type="compositionally biased region" description="Polar residues" evidence="8">
    <location>
        <begin position="1186"/>
        <end position="1209"/>
    </location>
</feature>
<evidence type="ECO:0008006" key="13">
    <source>
        <dbReference type="Google" id="ProtNLM"/>
    </source>
</evidence>
<dbReference type="InterPro" id="IPR039686">
    <property type="entry name" value="FANCM/Mph1-like_ID"/>
</dbReference>
<evidence type="ECO:0000313" key="12">
    <source>
        <dbReference type="Proteomes" id="UP001168990"/>
    </source>
</evidence>
<feature type="region of interest" description="Disordered" evidence="8">
    <location>
        <begin position="1169"/>
        <end position="1209"/>
    </location>
</feature>
<dbReference type="FunFam" id="3.40.50.300:FF:000861">
    <property type="entry name" value="Fanconi anemia, complementation group M"/>
    <property type="match status" value="1"/>
</dbReference>
<comment type="similarity">
    <text evidence="2">Belongs to the DEAD box helicase family. DEAH subfamily. FANCM sub-subfamily.</text>
</comment>
<dbReference type="GO" id="GO:0045003">
    <property type="term" value="P:double-strand break repair via synthesis-dependent strand annealing"/>
    <property type="evidence" value="ECO:0007669"/>
    <property type="project" value="TreeGrafter"/>
</dbReference>
<keyword evidence="3" id="KW-0547">Nucleotide-binding</keyword>
<dbReference type="Gene3D" id="3.40.50.300">
    <property type="entry name" value="P-loop containing nucleotide triphosphate hydrolases"/>
    <property type="match status" value="2"/>
</dbReference>
<evidence type="ECO:0000256" key="3">
    <source>
        <dbReference type="ARBA" id="ARBA00022741"/>
    </source>
</evidence>
<keyword evidence="12" id="KW-1185">Reference proteome</keyword>
<dbReference type="SUPFAM" id="SSF52540">
    <property type="entry name" value="P-loop containing nucleoside triphosphate hydrolases"/>
    <property type="match status" value="1"/>
</dbReference>
<evidence type="ECO:0000256" key="2">
    <source>
        <dbReference type="ARBA" id="ARBA00009889"/>
    </source>
</evidence>
<evidence type="ECO:0000313" key="11">
    <source>
        <dbReference type="EMBL" id="KAK0158291.1"/>
    </source>
</evidence>
<dbReference type="SMART" id="SM00490">
    <property type="entry name" value="HELICc"/>
    <property type="match status" value="1"/>
</dbReference>
<dbReference type="GO" id="GO:0036297">
    <property type="term" value="P:interstrand cross-link repair"/>
    <property type="evidence" value="ECO:0007669"/>
    <property type="project" value="TreeGrafter"/>
</dbReference>
<dbReference type="GO" id="GO:0005634">
    <property type="term" value="C:nucleus"/>
    <property type="evidence" value="ECO:0007669"/>
    <property type="project" value="UniProtKB-SubCell"/>
</dbReference>
<dbReference type="PROSITE" id="PS51192">
    <property type="entry name" value="HELICASE_ATP_BIND_1"/>
    <property type="match status" value="1"/>
</dbReference>
<evidence type="ECO:0000256" key="6">
    <source>
        <dbReference type="ARBA" id="ARBA00022840"/>
    </source>
</evidence>
<comment type="caution">
    <text evidence="11">The sequence shown here is derived from an EMBL/GenBank/DDBJ whole genome shotgun (WGS) entry which is preliminary data.</text>
</comment>
<feature type="domain" description="Helicase C-terminal" evidence="10">
    <location>
        <begin position="383"/>
        <end position="546"/>
    </location>
</feature>
<name>A0AA39C5H7_9HYME</name>
<keyword evidence="7" id="KW-0539">Nucleus</keyword>
<evidence type="ECO:0000256" key="8">
    <source>
        <dbReference type="SAM" id="MobiDB-lite"/>
    </source>
</evidence>
<dbReference type="GO" id="GO:0005524">
    <property type="term" value="F:ATP binding"/>
    <property type="evidence" value="ECO:0007669"/>
    <property type="project" value="UniProtKB-KW"/>
</dbReference>
<dbReference type="Proteomes" id="UP001168990">
    <property type="component" value="Unassembled WGS sequence"/>
</dbReference>
<keyword evidence="4" id="KW-0378">Hydrolase</keyword>
<dbReference type="SMART" id="SM00487">
    <property type="entry name" value="DEXDc"/>
    <property type="match status" value="1"/>
</dbReference>
<evidence type="ECO:0000256" key="4">
    <source>
        <dbReference type="ARBA" id="ARBA00022801"/>
    </source>
</evidence>
<feature type="compositionally biased region" description="Basic residues" evidence="8">
    <location>
        <begin position="1462"/>
        <end position="1472"/>
    </location>
</feature>
<dbReference type="Pfam" id="PF00270">
    <property type="entry name" value="DEAD"/>
    <property type="match status" value="1"/>
</dbReference>
<feature type="domain" description="Helicase ATP-binding" evidence="9">
    <location>
        <begin position="42"/>
        <end position="210"/>
    </location>
</feature>
<evidence type="ECO:0000259" key="9">
    <source>
        <dbReference type="PROSITE" id="PS51192"/>
    </source>
</evidence>
<dbReference type="PROSITE" id="PS51194">
    <property type="entry name" value="HELICASE_CTER"/>
    <property type="match status" value="1"/>
</dbReference>
<evidence type="ECO:0000256" key="1">
    <source>
        <dbReference type="ARBA" id="ARBA00004123"/>
    </source>
</evidence>
<gene>
    <name evidence="11" type="ORF">PV328_009314</name>
</gene>
<feature type="region of interest" description="Disordered" evidence="8">
    <location>
        <begin position="919"/>
        <end position="940"/>
    </location>
</feature>
<dbReference type="CDD" id="cd12091">
    <property type="entry name" value="FANCM_ID"/>
    <property type="match status" value="1"/>
</dbReference>
<dbReference type="InterPro" id="IPR014001">
    <property type="entry name" value="Helicase_ATP-bd"/>
</dbReference>
<keyword evidence="5" id="KW-0347">Helicase</keyword>
<dbReference type="InterPro" id="IPR027417">
    <property type="entry name" value="P-loop_NTPase"/>
</dbReference>
<dbReference type="Pfam" id="PF00271">
    <property type="entry name" value="Helicase_C"/>
    <property type="match status" value="1"/>
</dbReference>
<dbReference type="InterPro" id="IPR044749">
    <property type="entry name" value="FANCM_DEXDc"/>
</dbReference>
<dbReference type="CDD" id="cd18033">
    <property type="entry name" value="DEXDc_FANCM"/>
    <property type="match status" value="1"/>
</dbReference>
<keyword evidence="6" id="KW-0067">ATP-binding</keyword>
<reference evidence="11" key="2">
    <citation type="submission" date="2023-03" db="EMBL/GenBank/DDBJ databases">
        <authorList>
            <person name="Inwood S.N."/>
            <person name="Skelly J.G."/>
            <person name="Guhlin J."/>
            <person name="Harrop T.W.R."/>
            <person name="Goldson S.G."/>
            <person name="Dearden P.K."/>
        </authorList>
    </citation>
    <scope>NUCLEOTIDE SEQUENCE</scope>
    <source>
        <strain evidence="11">Irish</strain>
        <tissue evidence="11">Whole body</tissue>
    </source>
</reference>
<evidence type="ECO:0000256" key="7">
    <source>
        <dbReference type="ARBA" id="ARBA00023242"/>
    </source>
</evidence>
<dbReference type="PANTHER" id="PTHR14025:SF20">
    <property type="entry name" value="FANCONI ANEMIA GROUP M PROTEIN"/>
    <property type="match status" value="1"/>
</dbReference>
<dbReference type="PANTHER" id="PTHR14025">
    <property type="entry name" value="FANCONI ANEMIA GROUP M FANCM FAMILY MEMBER"/>
    <property type="match status" value="1"/>
</dbReference>
<organism evidence="11 12">
    <name type="scientific">Microctonus aethiopoides</name>
    <dbReference type="NCBI Taxonomy" id="144406"/>
    <lineage>
        <taxon>Eukaryota</taxon>
        <taxon>Metazoa</taxon>
        <taxon>Ecdysozoa</taxon>
        <taxon>Arthropoda</taxon>
        <taxon>Hexapoda</taxon>
        <taxon>Insecta</taxon>
        <taxon>Pterygota</taxon>
        <taxon>Neoptera</taxon>
        <taxon>Endopterygota</taxon>
        <taxon>Hymenoptera</taxon>
        <taxon>Apocrita</taxon>
        <taxon>Ichneumonoidea</taxon>
        <taxon>Braconidae</taxon>
        <taxon>Euphorinae</taxon>
        <taxon>Microctonus</taxon>
    </lineage>
</organism>
<dbReference type="GO" id="GO:0043138">
    <property type="term" value="F:3'-5' DNA helicase activity"/>
    <property type="evidence" value="ECO:0007669"/>
    <property type="project" value="InterPro"/>
</dbReference>
<evidence type="ECO:0000256" key="5">
    <source>
        <dbReference type="ARBA" id="ARBA00022806"/>
    </source>
</evidence>
<proteinExistence type="inferred from homology"/>
<sequence length="1512" mass="172214">MDLLSQQPLYSTEPETKGFDLSSGNKWIYPENYPIREYQFTIVKTALFHNTLVCLPTGLGKTFIAAVVMYNFWRWYPSGIIVFLAPTKPLVAQQIEACHDIMGIPISQTIELTGAINQKQREIAWRNKRVIFATPQTFQNDVEKGIIKTELIKCVVIDEAHKALGKHSYSEGIRLLRESNQYYRLLALSATPGSKLDAVQDVIRNLHITHLELRDDTSPDITPYINERKLEIIPVGLGDDLTRFHERYIVIMDPHFRVLLKNNILRGATSNISKGRLFHLRKEFMCRQNKPYNYGSIIKALNILLTMCHANDLLINHGLRAFVHFYQNHADKFWLKDEPDLSVLLDEINEFIGPFPDIKSLTNDDGTFNIPDNIVFGHDKFYKLRELLMKHFQSSKAKNVDTRAIVFIEFRDIVNEVFILLLQLRPLIRPQVFVGQAGLKQKQQKKALDDFRNNHVNVLISTSVGEEGLDVGEVDLIVCFDILQHSPTRLVQRMGRTGRKRDGHIIVLVTDGREHKTLKTALAKRDSLNNKVLHSSGIIDALGEVSPRMIPADLNPECLKMRITSIPTTPCSRKMRKNVGTKVKKNRVIKEKEKKVKNVLNPTLDDKNTNSSKTMQNAMMKFLVAGSSHDNVTQDNDIVDMRIEEVHPMQFQSQSHQNNLIRIKPSDVKLLTSDNESIEFLTLCALKQSEKDINTEKTLLNIGKISYIPEFSFDNSDPFCNIEIPPLSILDCIKTLDEYIPSTVDDYVAMENDEIWEPDYFSHFADNSRCPELILTNGRFEDILDDISDSDETVFSVDESFTHEPVDWGNNEQADDNIMQENNDVNINEKNLINSIVIGGAFEDILDESSDESVLESPKISSHAPETNNYSLNNKITTNSINLISQEKDEIPIISLISPEPKDEENDLNNLNKNVLSHCDVKNSEDKQEKTEDKNKISSIDFDSNMSMDFQSDSWDNGSSQIYTKSTKISNLNPIKSQDNEQISLPSEDLMIDNKKSQEIQRIDDQEVNNAINNCPNSPELIKSSQRYARIKLNTTQQQSLIPESTKENVNKASCSDDDMFGVESLLIDSDFEDQLSVVEDMDVVNKAMGSTNIINENVHKDKTHECIDKLSLEQADKVEIVDNKKKSIDELKPQLSKPNSVSDNDFPDDFEWNSDFEISSAPLTKSKYFQSSPKKTLRPSPSPNIPENSTRSSTGINEKENNILQPKANNKFNIHDKFISKIRSKFRENLDSDDDFTSTKIEKGRVFRKLENTFSDDDEFTSNPSRSVTDNKFGHSSNRSGPKSTSTKHFDKFVAPKHFFSKSKTDTATKPSWIETRKSSSLDSFPRKKQCRRNQNKVKCAFINDEAEVSSDGTQSLGTSGDDTEYDDDLASFVSHSQYNDTAVDMRAHYLQSVRSPRQPGRFLIRKPKTPPPDIEIFSQAIPDEPNTYLYDSFCVRGDSDGSEYSDHSLEEVSLLTKVERKLKKKKRKRKNSSESSRAKRKRIVINISDDTSEDETEKLRAEITAQSKIL</sequence>